<dbReference type="SUPFAM" id="SSF103473">
    <property type="entry name" value="MFS general substrate transporter"/>
    <property type="match status" value="1"/>
</dbReference>
<feature type="transmembrane region" description="Helical" evidence="5">
    <location>
        <begin position="362"/>
        <end position="387"/>
    </location>
</feature>
<evidence type="ECO:0000256" key="4">
    <source>
        <dbReference type="ARBA" id="ARBA00023136"/>
    </source>
</evidence>
<dbReference type="InterPro" id="IPR036259">
    <property type="entry name" value="MFS_trans_sf"/>
</dbReference>
<dbReference type="AlphaFoldDB" id="A0AAV7IRC1"/>
<evidence type="ECO:0000256" key="2">
    <source>
        <dbReference type="ARBA" id="ARBA00022692"/>
    </source>
</evidence>
<evidence type="ECO:0000256" key="3">
    <source>
        <dbReference type="ARBA" id="ARBA00022989"/>
    </source>
</evidence>
<evidence type="ECO:0000256" key="1">
    <source>
        <dbReference type="ARBA" id="ARBA00004141"/>
    </source>
</evidence>
<keyword evidence="2 5" id="KW-0812">Transmembrane</keyword>
<comment type="subcellular location">
    <subcellularLocation>
        <location evidence="1">Membrane</location>
        <topology evidence="1">Multi-pass membrane protein</topology>
    </subcellularLocation>
</comment>
<keyword evidence="3 5" id="KW-1133">Transmembrane helix</keyword>
<dbReference type="EMBL" id="JAHXZJ010000001">
    <property type="protein sequence ID" value="KAH0567379.1"/>
    <property type="molecule type" value="Genomic_DNA"/>
</dbReference>
<sequence>MHPIDQSCDNLQPANDIVDELIGSGHWQLLITILISFCVFTHMLNTGTETIMRPEGWWCKKPDFLSNWTNSQWIIYSHSADYCIGICTRKMWNQQLVDDGYFQGCTVFNINYSQLVDISYTERPVITVKDTIPCPYGIHYSTVGGQSLAEKFNMGCDNHTIVPIVWQSSSVFGRVAGYMLMGILGDWIGRKVVIFISCALSPITALIVATSNYYTIFVASNAINGFFDGGFSVCLVLILEIASNNRRSEFLIIGCCSFALGIGLTPTINYFFHSYDIMIIIINAFFLIMFIFYGIIPESPAWLFCVEKLTQLEELIKEASKMNGKKSIPDDFKLVYVENDLERYKISKKRLYIWNILSQPEIAYEVIGITYLTGLYALIFGSSYYSILASITKSYLANSLIAFSTLAGMLCGQFCLLLMGHRKILQISIYLVFMSCFMLTIDLYEMKPTNTGPTITFLLINVSVVSLSYGVLLNYNVRTVPTLLRGSLSGIWRATWAVFVWIGNHNYIQFPTTAITLILACIIAGFFSLNIKDLYQRELPDTVLDSVYFKLKTKPKRWYAINTDDSMGSFEKRTSDSGSRMNWSLLNYLRKKNSINPAHQESNDE</sequence>
<feature type="transmembrane region" description="Helical" evidence="5">
    <location>
        <begin position="250"/>
        <end position="271"/>
    </location>
</feature>
<feature type="transmembrane region" description="Helical" evidence="5">
    <location>
        <begin position="25"/>
        <end position="44"/>
    </location>
</feature>
<dbReference type="PANTHER" id="PTHR24064">
    <property type="entry name" value="SOLUTE CARRIER FAMILY 22 MEMBER"/>
    <property type="match status" value="1"/>
</dbReference>
<dbReference type="Pfam" id="PF00083">
    <property type="entry name" value="Sugar_tr"/>
    <property type="match status" value="1"/>
</dbReference>
<dbReference type="InterPro" id="IPR005828">
    <property type="entry name" value="MFS_sugar_transport-like"/>
</dbReference>
<keyword evidence="7" id="KW-1185">Reference proteome</keyword>
<organism evidence="6 7">
    <name type="scientific">Cotesia glomerata</name>
    <name type="common">Lepidopteran parasitic wasp</name>
    <name type="synonym">Apanteles glomeratus</name>
    <dbReference type="NCBI Taxonomy" id="32391"/>
    <lineage>
        <taxon>Eukaryota</taxon>
        <taxon>Metazoa</taxon>
        <taxon>Ecdysozoa</taxon>
        <taxon>Arthropoda</taxon>
        <taxon>Hexapoda</taxon>
        <taxon>Insecta</taxon>
        <taxon>Pterygota</taxon>
        <taxon>Neoptera</taxon>
        <taxon>Endopterygota</taxon>
        <taxon>Hymenoptera</taxon>
        <taxon>Apocrita</taxon>
        <taxon>Ichneumonoidea</taxon>
        <taxon>Braconidae</taxon>
        <taxon>Microgastrinae</taxon>
        <taxon>Cotesia</taxon>
    </lineage>
</organism>
<feature type="transmembrane region" description="Helical" evidence="5">
    <location>
        <begin position="427"/>
        <end position="444"/>
    </location>
</feature>
<feature type="transmembrane region" description="Helical" evidence="5">
    <location>
        <begin position="399"/>
        <end position="420"/>
    </location>
</feature>
<evidence type="ECO:0000313" key="6">
    <source>
        <dbReference type="EMBL" id="KAH0567379.1"/>
    </source>
</evidence>
<name>A0AAV7IRC1_COTGL</name>
<gene>
    <name evidence="6" type="ORF">KQX54_009173</name>
</gene>
<comment type="caution">
    <text evidence="6">The sequence shown here is derived from an EMBL/GenBank/DDBJ whole genome shotgun (WGS) entry which is preliminary data.</text>
</comment>
<accession>A0AAV7IRC1</accession>
<proteinExistence type="predicted"/>
<dbReference type="Proteomes" id="UP000826195">
    <property type="component" value="Unassembled WGS sequence"/>
</dbReference>
<feature type="transmembrane region" description="Helical" evidence="5">
    <location>
        <begin position="456"/>
        <end position="475"/>
    </location>
</feature>
<dbReference type="Gene3D" id="1.20.1250.20">
    <property type="entry name" value="MFS general substrate transporter like domains"/>
    <property type="match status" value="1"/>
</dbReference>
<feature type="transmembrane region" description="Helical" evidence="5">
    <location>
        <begin position="482"/>
        <end position="502"/>
    </location>
</feature>
<protein>
    <submittedName>
        <fullName evidence="6">Uncharacterized protein</fullName>
    </submittedName>
</protein>
<dbReference type="GO" id="GO:0022857">
    <property type="term" value="F:transmembrane transporter activity"/>
    <property type="evidence" value="ECO:0007669"/>
    <property type="project" value="InterPro"/>
</dbReference>
<feature type="transmembrane region" description="Helical" evidence="5">
    <location>
        <begin position="508"/>
        <end position="529"/>
    </location>
</feature>
<feature type="transmembrane region" description="Helical" evidence="5">
    <location>
        <begin position="277"/>
        <end position="296"/>
    </location>
</feature>
<evidence type="ECO:0000256" key="5">
    <source>
        <dbReference type="SAM" id="Phobius"/>
    </source>
</evidence>
<feature type="transmembrane region" description="Helical" evidence="5">
    <location>
        <begin position="192"/>
        <end position="210"/>
    </location>
</feature>
<dbReference type="GO" id="GO:0016020">
    <property type="term" value="C:membrane"/>
    <property type="evidence" value="ECO:0007669"/>
    <property type="project" value="UniProtKB-SubCell"/>
</dbReference>
<reference evidence="6 7" key="1">
    <citation type="journal article" date="2021" name="J. Hered.">
        <title>A chromosome-level genome assembly of the parasitoid wasp, Cotesia glomerata (Hymenoptera: Braconidae).</title>
        <authorList>
            <person name="Pinto B.J."/>
            <person name="Weis J.J."/>
            <person name="Gamble T."/>
            <person name="Ode P.J."/>
            <person name="Paul R."/>
            <person name="Zaspel J.M."/>
        </authorList>
    </citation>
    <scope>NUCLEOTIDE SEQUENCE [LARGE SCALE GENOMIC DNA]</scope>
    <source>
        <strain evidence="6">CgM1</strain>
    </source>
</reference>
<evidence type="ECO:0000313" key="7">
    <source>
        <dbReference type="Proteomes" id="UP000826195"/>
    </source>
</evidence>
<keyword evidence="4 5" id="KW-0472">Membrane</keyword>
<feature type="transmembrane region" description="Helical" evidence="5">
    <location>
        <begin position="216"/>
        <end position="238"/>
    </location>
</feature>